<organism evidence="1 2">
    <name type="scientific">Dibothriocephalus latus</name>
    <name type="common">Fish tapeworm</name>
    <name type="synonym">Diphyllobothrium latum</name>
    <dbReference type="NCBI Taxonomy" id="60516"/>
    <lineage>
        <taxon>Eukaryota</taxon>
        <taxon>Metazoa</taxon>
        <taxon>Spiralia</taxon>
        <taxon>Lophotrochozoa</taxon>
        <taxon>Platyhelminthes</taxon>
        <taxon>Cestoda</taxon>
        <taxon>Eucestoda</taxon>
        <taxon>Diphyllobothriidea</taxon>
        <taxon>Diphyllobothriidae</taxon>
        <taxon>Dibothriocephalus</taxon>
    </lineage>
</organism>
<keyword evidence="2" id="KW-1185">Reference proteome</keyword>
<dbReference type="Proteomes" id="UP000281553">
    <property type="component" value="Unassembled WGS sequence"/>
</dbReference>
<sequence length="67" mass="7175">MSSHSTPSLLGPGSISCDLDYQPNAASLLDAASNSDDVEFDDFIKPKKESSKMTKQLMGLDSTIPKL</sequence>
<proteinExistence type="predicted"/>
<name>A0A3P7PCP0_DIBLA</name>
<protein>
    <submittedName>
        <fullName evidence="1">Uncharacterized protein</fullName>
    </submittedName>
</protein>
<accession>A0A3P7PCP0</accession>
<gene>
    <name evidence="1" type="ORF">DILT_LOCUS11627</name>
</gene>
<reference evidence="1 2" key="1">
    <citation type="submission" date="2018-11" db="EMBL/GenBank/DDBJ databases">
        <authorList>
            <consortium name="Pathogen Informatics"/>
        </authorList>
    </citation>
    <scope>NUCLEOTIDE SEQUENCE [LARGE SCALE GENOMIC DNA]</scope>
</reference>
<dbReference type="EMBL" id="UYRU01063661">
    <property type="protein sequence ID" value="VDN15796.1"/>
    <property type="molecule type" value="Genomic_DNA"/>
</dbReference>
<evidence type="ECO:0000313" key="2">
    <source>
        <dbReference type="Proteomes" id="UP000281553"/>
    </source>
</evidence>
<dbReference type="AlphaFoldDB" id="A0A3P7PCP0"/>
<evidence type="ECO:0000313" key="1">
    <source>
        <dbReference type="EMBL" id="VDN15796.1"/>
    </source>
</evidence>